<keyword evidence="3" id="KW-1185">Reference proteome</keyword>
<evidence type="ECO:0000313" key="2">
    <source>
        <dbReference type="EMBL" id="MBW9111726.1"/>
    </source>
</evidence>
<keyword evidence="1" id="KW-0472">Membrane</keyword>
<dbReference type="Proteomes" id="UP000777440">
    <property type="component" value="Unassembled WGS sequence"/>
</dbReference>
<reference evidence="2 3" key="1">
    <citation type="journal article" date="2021" name="MBio">
        <title>Poor Competitiveness of Bradyrhizobium in Pigeon Pea Root Colonization in Indian Soils.</title>
        <authorList>
            <person name="Chalasani D."/>
            <person name="Basu A."/>
            <person name="Pullabhotla S.V.S.R.N."/>
            <person name="Jorrin B."/>
            <person name="Neal A.L."/>
            <person name="Poole P.S."/>
            <person name="Podile A.R."/>
            <person name="Tkacz A."/>
        </authorList>
    </citation>
    <scope>NUCLEOTIDE SEQUENCE [LARGE SCALE GENOMIC DNA]</scope>
    <source>
        <strain evidence="2 3">HU12</strain>
    </source>
</reference>
<evidence type="ECO:0008006" key="4">
    <source>
        <dbReference type="Google" id="ProtNLM"/>
    </source>
</evidence>
<gene>
    <name evidence="2" type="ORF">JNB61_18300</name>
</gene>
<dbReference type="RefSeq" id="WP_220340570.1">
    <property type="nucleotide sequence ID" value="NZ_JAEUAX010000015.1"/>
</dbReference>
<comment type="caution">
    <text evidence="2">The sequence shown here is derived from an EMBL/GenBank/DDBJ whole genome shotgun (WGS) entry which is preliminary data.</text>
</comment>
<dbReference type="EMBL" id="JAEUAX010000015">
    <property type="protein sequence ID" value="MBW9111726.1"/>
    <property type="molecule type" value="Genomic_DNA"/>
</dbReference>
<evidence type="ECO:0000313" key="3">
    <source>
        <dbReference type="Proteomes" id="UP000777440"/>
    </source>
</evidence>
<accession>A0ABS7I237</accession>
<name>A0ABS7I237_9MICO</name>
<keyword evidence="1" id="KW-1133">Transmembrane helix</keyword>
<sequence length="294" mass="30083">MQREGAAKWVAVAGIAVLVAIVGVLVLAALQHARPDAVSGEAEPVPTFTLGVQTPTPTPTPTQAAAPSLEQTRMLGLGSEVWWRATAGSCTGPAPLIERSYDQGATWTDVTPTYRGIAQVQTLEAFSARDAEIVAAVADCEPQALRTYTRGEFWDPYPDVLAASRYVDPSDPGSVNLPSGPVPAPCPAAFGLHAFGDVIALVCDGRAWSWSAGEWVALAPENALAVTIDGSDVLVAHRSDECAGVAIARVAAGTPDVASPVGCAEGADAAAPVAIATRGDGVVAWIGDALVGIP</sequence>
<proteinExistence type="predicted"/>
<keyword evidence="1" id="KW-0812">Transmembrane</keyword>
<evidence type="ECO:0000256" key="1">
    <source>
        <dbReference type="SAM" id="Phobius"/>
    </source>
</evidence>
<feature type="transmembrane region" description="Helical" evidence="1">
    <location>
        <begin position="6"/>
        <end position="30"/>
    </location>
</feature>
<organism evidence="2 3">
    <name type="scientific">Microbacterium ureisolvens</name>
    <dbReference type="NCBI Taxonomy" id="2781186"/>
    <lineage>
        <taxon>Bacteria</taxon>
        <taxon>Bacillati</taxon>
        <taxon>Actinomycetota</taxon>
        <taxon>Actinomycetes</taxon>
        <taxon>Micrococcales</taxon>
        <taxon>Microbacteriaceae</taxon>
        <taxon>Microbacterium</taxon>
    </lineage>
</organism>
<dbReference type="SUPFAM" id="SSF110296">
    <property type="entry name" value="Oligoxyloglucan reducing end-specific cellobiohydrolase"/>
    <property type="match status" value="1"/>
</dbReference>
<protein>
    <recommendedName>
        <fullName evidence="4">Serine/threonine protein kinase</fullName>
    </recommendedName>
</protein>